<evidence type="ECO:0000313" key="2">
    <source>
        <dbReference type="Proteomes" id="UP000183454"/>
    </source>
</evidence>
<accession>A0A1H2XAN4</accession>
<reference evidence="1 2" key="1">
    <citation type="submission" date="2016-10" db="EMBL/GenBank/DDBJ databases">
        <authorList>
            <person name="de Groot N.N."/>
        </authorList>
    </citation>
    <scope>NUCLEOTIDE SEQUENCE [LARGE SCALE GENOMIC DNA]</scope>
    <source>
        <strain evidence="1 2">Nm110</strain>
    </source>
</reference>
<dbReference type="AlphaFoldDB" id="A0A1H2XAN4"/>
<name>A0A1H2XAN4_9PROT</name>
<dbReference type="Proteomes" id="UP000183454">
    <property type="component" value="Unassembled WGS sequence"/>
</dbReference>
<proteinExistence type="predicted"/>
<protein>
    <submittedName>
        <fullName evidence="1">Uncharacterized protein</fullName>
    </submittedName>
</protein>
<dbReference type="EMBL" id="FNNH01000036">
    <property type="protein sequence ID" value="SDW89865.1"/>
    <property type="molecule type" value="Genomic_DNA"/>
</dbReference>
<gene>
    <name evidence="1" type="ORF">SAMN05421882_103631</name>
</gene>
<sequence length="117" mass="13467">MPWEVLESITFMEGCTAEALRKRVQQLETDQNIRIGLLASDREPRKQLERKNSIRTKAVNEILSETQHILLRQSSTADRSYGDIYRSAQEAVQGRPDLQANSDCLSSCYKHEKENEN</sequence>
<evidence type="ECO:0000313" key="1">
    <source>
        <dbReference type="EMBL" id="SDW89865.1"/>
    </source>
</evidence>
<organism evidence="1 2">
    <name type="scientific">Nitrosomonas communis</name>
    <dbReference type="NCBI Taxonomy" id="44574"/>
    <lineage>
        <taxon>Bacteria</taxon>
        <taxon>Pseudomonadati</taxon>
        <taxon>Pseudomonadota</taxon>
        <taxon>Betaproteobacteria</taxon>
        <taxon>Nitrosomonadales</taxon>
        <taxon>Nitrosomonadaceae</taxon>
        <taxon>Nitrosomonas</taxon>
    </lineage>
</organism>